<accession>A0A5M9ZM24</accession>
<evidence type="ECO:0000313" key="2">
    <source>
        <dbReference type="Proteomes" id="UP000412028"/>
    </source>
</evidence>
<dbReference type="EMBL" id="RZUI01000002">
    <property type="protein sequence ID" value="KAA8831594.1"/>
    <property type="molecule type" value="Genomic_DNA"/>
</dbReference>
<evidence type="ECO:0000313" key="1">
    <source>
        <dbReference type="EMBL" id="KAA8831594.1"/>
    </source>
</evidence>
<reference evidence="1 2" key="1">
    <citation type="journal article" date="2019" name="Syst. Appl. Microbiol.">
        <title>Characterization of Bifidobacterium species in feaces of the Egyptian fruit bat: Description of B. vespertilionis sp. nov. and B. rousetti sp. nov.</title>
        <authorList>
            <person name="Modesto M."/>
            <person name="Satti M."/>
            <person name="Watanabe K."/>
            <person name="Puglisi E."/>
            <person name="Morelli L."/>
            <person name="Huang C.-H."/>
            <person name="Liou J.-S."/>
            <person name="Miyashita M."/>
            <person name="Tamura T."/>
            <person name="Saito S."/>
            <person name="Mori K."/>
            <person name="Huang L."/>
            <person name="Sciavilla P."/>
            <person name="Sandri C."/>
            <person name="Spiezio C."/>
            <person name="Vitali F."/>
            <person name="Cavalieri D."/>
            <person name="Perpetuini G."/>
            <person name="Tofalo R."/>
            <person name="Bonetti A."/>
            <person name="Arita M."/>
            <person name="Mattarelli P."/>
        </authorList>
    </citation>
    <scope>NUCLEOTIDE SEQUENCE [LARGE SCALE GENOMIC DNA]</scope>
    <source>
        <strain evidence="1 2">RST7</strain>
    </source>
</reference>
<organism evidence="1 2">
    <name type="scientific">Bifidobacterium tissieri</name>
    <dbReference type="NCBI Taxonomy" id="1630162"/>
    <lineage>
        <taxon>Bacteria</taxon>
        <taxon>Bacillati</taxon>
        <taxon>Actinomycetota</taxon>
        <taxon>Actinomycetes</taxon>
        <taxon>Bifidobacteriales</taxon>
        <taxon>Bifidobacteriaceae</taxon>
        <taxon>Bifidobacterium</taxon>
    </lineage>
</organism>
<dbReference type="AlphaFoldDB" id="A0A5M9ZM24"/>
<proteinExistence type="predicted"/>
<gene>
    <name evidence="1" type="ORF">EMO89_02395</name>
</gene>
<comment type="caution">
    <text evidence="1">The sequence shown here is derived from an EMBL/GenBank/DDBJ whole genome shotgun (WGS) entry which is preliminary data.</text>
</comment>
<dbReference type="RefSeq" id="WP_150380767.1">
    <property type="nucleotide sequence ID" value="NZ_RZUI01000002.1"/>
</dbReference>
<protein>
    <submittedName>
        <fullName evidence="1">Uncharacterized protein</fullName>
    </submittedName>
</protein>
<dbReference type="Proteomes" id="UP000412028">
    <property type="component" value="Unassembled WGS sequence"/>
</dbReference>
<name>A0A5M9ZM24_9BIFI</name>
<sequence>MGENKTDNSTDNLEDIRKYVTDAFTSLTIASNRLALDGDFSPTLLRDATCGIVTVARLLEHIRWEQIDREDDEDMSEDDE</sequence>